<dbReference type="Pfam" id="PF00781">
    <property type="entry name" value="DAGK_cat"/>
    <property type="match status" value="1"/>
</dbReference>
<accession>A0A1E4S1G1</accession>
<dbReference type="Proteomes" id="UP000094389">
    <property type="component" value="Unassembled WGS sequence"/>
</dbReference>
<dbReference type="STRING" id="983966.A0A1E4S1G1"/>
<dbReference type="InterPro" id="IPR017438">
    <property type="entry name" value="ATP-NAD_kinase_N"/>
</dbReference>
<dbReference type="GO" id="GO:0001727">
    <property type="term" value="F:lipid kinase activity"/>
    <property type="evidence" value="ECO:0007669"/>
    <property type="project" value="TreeGrafter"/>
</dbReference>
<dbReference type="PROSITE" id="PS50146">
    <property type="entry name" value="DAGK"/>
    <property type="match status" value="1"/>
</dbReference>
<evidence type="ECO:0000313" key="3">
    <source>
        <dbReference type="Proteomes" id="UP000094389"/>
    </source>
</evidence>
<dbReference type="GeneID" id="30987102"/>
<protein>
    <recommendedName>
        <fullName evidence="1">DAGKc domain-containing protein</fullName>
    </recommendedName>
</protein>
<dbReference type="OrthoDB" id="3853857at2759"/>
<dbReference type="EMBL" id="KV453931">
    <property type="protein sequence ID" value="ODV73345.1"/>
    <property type="molecule type" value="Genomic_DNA"/>
</dbReference>
<dbReference type="InterPro" id="IPR016064">
    <property type="entry name" value="NAD/diacylglycerol_kinase_sf"/>
</dbReference>
<sequence>MDQDVVKFVMQKSYSGTSPYKRVMVILNPHGGQGKAIDLFMTRAKPILDAAGCAVDICKTEKYRHAVEIVETMDVSKYDVIACASGDGIPHEVFNGLYRRADRAHALDSIAVTQLPCGSGNAMSESCHGTGEASQAAISLVKSHVVNIDLMAVTQQGKTTVSFLSQTMGVIADADIKTEALRFLGAVRFDIGVAYGVFAGHKYPCELAVKYAAKSKTEVRDYFDRHVAKLDDKTSKITEETLTLKYNADSPIPDDWERLERDFCDNIEVFYTGKMPYISHDVNFFPAALPNDGSFDLIMMDSRTPITRQTPILLSLDSGKHVHAPEVQHAKVLAYRLTPKFTGGLLSIDGERFPFEETQVEVLPGAAKTLMKNGIFRPDRALNEI</sequence>
<proteinExistence type="predicted"/>
<feature type="domain" description="DAGKc" evidence="1">
    <location>
        <begin position="18"/>
        <end position="157"/>
    </location>
</feature>
<dbReference type="GO" id="GO:0016773">
    <property type="term" value="F:phosphotransferase activity, alcohol group as acceptor"/>
    <property type="evidence" value="ECO:0007669"/>
    <property type="project" value="UniProtKB-ARBA"/>
</dbReference>
<dbReference type="GO" id="GO:0016020">
    <property type="term" value="C:membrane"/>
    <property type="evidence" value="ECO:0007669"/>
    <property type="project" value="TreeGrafter"/>
</dbReference>
<dbReference type="AlphaFoldDB" id="A0A1E4S1G1"/>
<evidence type="ECO:0000259" key="1">
    <source>
        <dbReference type="PROSITE" id="PS50146"/>
    </source>
</evidence>
<name>A0A1E4S1G1_CYBJN</name>
<dbReference type="PANTHER" id="PTHR12358:SF31">
    <property type="entry name" value="ACYLGLYCEROL KINASE, MITOCHONDRIAL"/>
    <property type="match status" value="1"/>
</dbReference>
<gene>
    <name evidence="2" type="ORF">CYBJADRAFT_127586</name>
</gene>
<reference evidence="2 3" key="1">
    <citation type="journal article" date="2016" name="Proc. Natl. Acad. Sci. U.S.A.">
        <title>Comparative genomics of biotechnologically important yeasts.</title>
        <authorList>
            <person name="Riley R."/>
            <person name="Haridas S."/>
            <person name="Wolfe K.H."/>
            <person name="Lopes M.R."/>
            <person name="Hittinger C.T."/>
            <person name="Goeker M."/>
            <person name="Salamov A.A."/>
            <person name="Wisecaver J.H."/>
            <person name="Long T.M."/>
            <person name="Calvey C.H."/>
            <person name="Aerts A.L."/>
            <person name="Barry K.W."/>
            <person name="Choi C."/>
            <person name="Clum A."/>
            <person name="Coughlan A.Y."/>
            <person name="Deshpande S."/>
            <person name="Douglass A.P."/>
            <person name="Hanson S.J."/>
            <person name="Klenk H.-P."/>
            <person name="LaButti K.M."/>
            <person name="Lapidus A."/>
            <person name="Lindquist E.A."/>
            <person name="Lipzen A.M."/>
            <person name="Meier-Kolthoff J.P."/>
            <person name="Ohm R.A."/>
            <person name="Otillar R.P."/>
            <person name="Pangilinan J.L."/>
            <person name="Peng Y."/>
            <person name="Rokas A."/>
            <person name="Rosa C.A."/>
            <person name="Scheuner C."/>
            <person name="Sibirny A.A."/>
            <person name="Slot J.C."/>
            <person name="Stielow J.B."/>
            <person name="Sun H."/>
            <person name="Kurtzman C.P."/>
            <person name="Blackwell M."/>
            <person name="Grigoriev I.V."/>
            <person name="Jeffries T.W."/>
        </authorList>
    </citation>
    <scope>NUCLEOTIDE SEQUENCE [LARGE SCALE GENOMIC DNA]</scope>
    <source>
        <strain evidence="3">ATCC 18201 / CBS 1600 / BCRC 20928 / JCM 3617 / NBRC 0987 / NRRL Y-1542</strain>
    </source>
</reference>
<dbReference type="GO" id="GO:0005737">
    <property type="term" value="C:cytoplasm"/>
    <property type="evidence" value="ECO:0007669"/>
    <property type="project" value="TreeGrafter"/>
</dbReference>
<dbReference type="GO" id="GO:0046512">
    <property type="term" value="P:sphingosine biosynthetic process"/>
    <property type="evidence" value="ECO:0007669"/>
    <property type="project" value="TreeGrafter"/>
</dbReference>
<dbReference type="RefSeq" id="XP_020070384.1">
    <property type="nucleotide sequence ID" value="XM_020212706.1"/>
</dbReference>
<dbReference type="PANTHER" id="PTHR12358">
    <property type="entry name" value="SPHINGOSINE KINASE"/>
    <property type="match status" value="1"/>
</dbReference>
<dbReference type="OMA" id="TIWTLYR"/>
<dbReference type="Gene3D" id="3.40.50.10330">
    <property type="entry name" value="Probable inorganic polyphosphate/atp-NAD kinase, domain 1"/>
    <property type="match status" value="1"/>
</dbReference>
<organism evidence="2 3">
    <name type="scientific">Cyberlindnera jadinii (strain ATCC 18201 / CBS 1600 / BCRC 20928 / JCM 3617 / NBRC 0987 / NRRL Y-1542)</name>
    <name type="common">Torula yeast</name>
    <name type="synonym">Candida utilis</name>
    <dbReference type="NCBI Taxonomy" id="983966"/>
    <lineage>
        <taxon>Eukaryota</taxon>
        <taxon>Fungi</taxon>
        <taxon>Dikarya</taxon>
        <taxon>Ascomycota</taxon>
        <taxon>Saccharomycotina</taxon>
        <taxon>Saccharomycetes</taxon>
        <taxon>Phaffomycetales</taxon>
        <taxon>Phaffomycetaceae</taxon>
        <taxon>Cyberlindnera</taxon>
    </lineage>
</organism>
<keyword evidence="3" id="KW-1185">Reference proteome</keyword>
<dbReference type="SMART" id="SM00046">
    <property type="entry name" value="DAGKc"/>
    <property type="match status" value="1"/>
</dbReference>
<dbReference type="InterPro" id="IPR050187">
    <property type="entry name" value="Lipid_Phosphate_FormReg"/>
</dbReference>
<dbReference type="SUPFAM" id="SSF111331">
    <property type="entry name" value="NAD kinase/diacylglycerol kinase-like"/>
    <property type="match status" value="1"/>
</dbReference>
<dbReference type="InterPro" id="IPR001206">
    <property type="entry name" value="Diacylglycerol_kinase_cat_dom"/>
</dbReference>
<dbReference type="Gene3D" id="2.60.200.40">
    <property type="match status" value="1"/>
</dbReference>
<evidence type="ECO:0000313" key="2">
    <source>
        <dbReference type="EMBL" id="ODV73345.1"/>
    </source>
</evidence>